<evidence type="ECO:0000259" key="2">
    <source>
        <dbReference type="PROSITE" id="PS50966"/>
    </source>
</evidence>
<dbReference type="Proteomes" id="UP001595696">
    <property type="component" value="Unassembled WGS sequence"/>
</dbReference>
<keyword evidence="1" id="KW-0479">Metal-binding</keyword>
<dbReference type="PROSITE" id="PS50966">
    <property type="entry name" value="ZF_SWIM"/>
    <property type="match status" value="1"/>
</dbReference>
<evidence type="ECO:0000313" key="4">
    <source>
        <dbReference type="Proteomes" id="UP001595696"/>
    </source>
</evidence>
<keyword evidence="4" id="KW-1185">Reference proteome</keyword>
<feature type="domain" description="SWIM-type" evidence="2">
    <location>
        <begin position="53"/>
        <end position="86"/>
    </location>
</feature>
<reference evidence="4" key="1">
    <citation type="journal article" date="2019" name="Int. J. Syst. Evol. Microbiol.">
        <title>The Global Catalogue of Microorganisms (GCM) 10K type strain sequencing project: providing services to taxonomists for standard genome sequencing and annotation.</title>
        <authorList>
            <consortium name="The Broad Institute Genomics Platform"/>
            <consortium name="The Broad Institute Genome Sequencing Center for Infectious Disease"/>
            <person name="Wu L."/>
            <person name="Ma J."/>
        </authorList>
    </citation>
    <scope>NUCLEOTIDE SEQUENCE [LARGE SCALE GENOMIC DNA]</scope>
    <source>
        <strain evidence="4">CGMCC 4.7330</strain>
    </source>
</reference>
<evidence type="ECO:0000256" key="1">
    <source>
        <dbReference type="PROSITE-ProRule" id="PRU00325"/>
    </source>
</evidence>
<gene>
    <name evidence="3" type="ORF">ACFO0B_11115</name>
</gene>
<dbReference type="Pfam" id="PF04434">
    <property type="entry name" value="SWIM"/>
    <property type="match status" value="1"/>
</dbReference>
<dbReference type="EMBL" id="JBHSAX010000010">
    <property type="protein sequence ID" value="MFC3962536.1"/>
    <property type="molecule type" value="Genomic_DNA"/>
</dbReference>
<organism evidence="3 4">
    <name type="scientific">Nocardia jiangsuensis</name>
    <dbReference type="NCBI Taxonomy" id="1691563"/>
    <lineage>
        <taxon>Bacteria</taxon>
        <taxon>Bacillati</taxon>
        <taxon>Actinomycetota</taxon>
        <taxon>Actinomycetes</taxon>
        <taxon>Mycobacteriales</taxon>
        <taxon>Nocardiaceae</taxon>
        <taxon>Nocardia</taxon>
    </lineage>
</organism>
<sequence>MGTTPWSEEQVAAAAPDQSSLTAARRLGGKLGDAVAQGTALAGTCAGSGRTPYRVVVDLAGPAFRCSCPSRKFPCKHALALLLAWSAGAVKEGGELPSFATEWLAGRAARATAAAPARPADPEGTEQRRARVAAGLAELEVWLADQVRTGLARADRVRGFEAIAARMVDAQAPAVASALRRLPAVAAGRSDWPRLVLREYAGLHLLAIAHRGLAELPEPLAAGVRAHIGYPMAAELVRSGPAVRDDWMVLGTRASEEERLHTRRTWLRGRHSGRWAMLVEHNFGGRVVTSAAPRLGFMADASLHYYPGAANLRVQWGTRHGADTPVTSLPLPDGAGRIDAALRAYAAALADDPWLRAQPVLLTEVVPVPGETGWWLAESDGTALPIAPGEQPWRLLAISGGHPVAVIGDWTAEGLVPVAVFAAGELHRADEPLGPSVPPPEPPQPAPETAELVSVALLGTAQRGLDAGRLPAPVAGAVGRIDDPAAALLAAAALQDLLDRGGVGAGTAVPPVPAAEDERPLLPRAAADRLAGLLGSRSPFLPEWFAAAAPRDFRAPDALGVQLLEYARTLPEHRGPLLRLAGPRGRWLAAAHPSWNDFRTSSAEVAEVWAHGKPAARRNLLRELRRDDPARARELLASTWATESGAQAAELLAVIGDGLGPADEELLETALSGRRGDVRRTAAALLARLPGSAFTERMRQRAELWLPVRGGTTLELALPAELPPDAERDGLAESGAEFGYRWSGGPDDTAALLRRLVAATPLARWEKTFGSPVRAVATVLDDRFRRPLFDGWMDAALAAGDGAWAAALFDAGVPTDQALLRRRELFALLPAPERITRLLRLDGAWLSELEALLPAVEHPWPEQVAHHVLLLLHERARTAARRPGASGAMPTAHRSLLAAAAAHLPPDAAPVVAATAHRCDDAAWGDAFQRLARDLTIRSTMLEELQ</sequence>
<name>A0ABV8DR12_9NOCA</name>
<comment type="caution">
    <text evidence="3">The sequence shown here is derived from an EMBL/GenBank/DDBJ whole genome shotgun (WGS) entry which is preliminary data.</text>
</comment>
<dbReference type="Pfam" id="PF18944">
    <property type="entry name" value="DUF5691"/>
    <property type="match status" value="1"/>
</dbReference>
<evidence type="ECO:0000313" key="3">
    <source>
        <dbReference type="EMBL" id="MFC3962536.1"/>
    </source>
</evidence>
<dbReference type="RefSeq" id="WP_378612310.1">
    <property type="nucleotide sequence ID" value="NZ_JBHSAX010000010.1"/>
</dbReference>
<accession>A0ABV8DR12</accession>
<dbReference type="InterPro" id="IPR043746">
    <property type="entry name" value="DUF5691"/>
</dbReference>
<dbReference type="InterPro" id="IPR007527">
    <property type="entry name" value="Znf_SWIM"/>
</dbReference>
<keyword evidence="1" id="KW-0862">Zinc</keyword>
<proteinExistence type="predicted"/>
<protein>
    <submittedName>
        <fullName evidence="3">SWIM zinc finger family protein</fullName>
    </submittedName>
</protein>
<keyword evidence="1" id="KW-0863">Zinc-finger</keyword>